<reference evidence="3" key="1">
    <citation type="journal article" date="2019" name="Int. J. Syst. Evol. Microbiol.">
        <title>The Global Catalogue of Microorganisms (GCM) 10K type strain sequencing project: providing services to taxonomists for standard genome sequencing and annotation.</title>
        <authorList>
            <consortium name="The Broad Institute Genomics Platform"/>
            <consortium name="The Broad Institute Genome Sequencing Center for Infectious Disease"/>
            <person name="Wu L."/>
            <person name="Ma J."/>
        </authorList>
    </citation>
    <scope>NUCLEOTIDE SEQUENCE [LARGE SCALE GENOMIC DNA]</scope>
    <source>
        <strain evidence="3">JCM 18304</strain>
    </source>
</reference>
<dbReference type="EMBL" id="BAABJQ010000019">
    <property type="protein sequence ID" value="GAA5193528.1"/>
    <property type="molecule type" value="Genomic_DNA"/>
</dbReference>
<keyword evidence="3" id="KW-1185">Reference proteome</keyword>
<dbReference type="InterPro" id="IPR037026">
    <property type="entry name" value="Vgr_OB-fold_dom_sf"/>
</dbReference>
<gene>
    <name evidence="2" type="ORF">GCM10023322_55750</name>
</gene>
<proteinExistence type="predicted"/>
<evidence type="ECO:0000313" key="2">
    <source>
        <dbReference type="EMBL" id="GAA5193528.1"/>
    </source>
</evidence>
<dbReference type="SUPFAM" id="SSF69255">
    <property type="entry name" value="gp5 N-terminal domain-like"/>
    <property type="match status" value="1"/>
</dbReference>
<feature type="domain" description="Gp5/Type VI secretion system Vgr protein OB-fold" evidence="1">
    <location>
        <begin position="22"/>
        <end position="95"/>
    </location>
</feature>
<dbReference type="InterPro" id="IPR006531">
    <property type="entry name" value="Gp5/Vgr_OB"/>
</dbReference>
<dbReference type="SUPFAM" id="SSF69349">
    <property type="entry name" value="Phage fibre proteins"/>
    <property type="match status" value="1"/>
</dbReference>
<dbReference type="Proteomes" id="UP001501570">
    <property type="component" value="Unassembled WGS sequence"/>
</dbReference>
<dbReference type="RefSeq" id="WP_345634499.1">
    <property type="nucleotide sequence ID" value="NZ_BAABJQ010000019.1"/>
</dbReference>
<evidence type="ECO:0000313" key="3">
    <source>
        <dbReference type="Proteomes" id="UP001501570"/>
    </source>
</evidence>
<protein>
    <submittedName>
        <fullName evidence="2">Phage baseplate assembly protein V</fullName>
    </submittedName>
</protein>
<name>A0ABP9SAN1_9ACTN</name>
<accession>A0ABP9SAN1</accession>
<organism evidence="2 3">
    <name type="scientific">Rugosimonospora acidiphila</name>
    <dbReference type="NCBI Taxonomy" id="556531"/>
    <lineage>
        <taxon>Bacteria</taxon>
        <taxon>Bacillati</taxon>
        <taxon>Actinomycetota</taxon>
        <taxon>Actinomycetes</taxon>
        <taxon>Micromonosporales</taxon>
        <taxon>Micromonosporaceae</taxon>
        <taxon>Rugosimonospora</taxon>
    </lineage>
</organism>
<dbReference type="Pfam" id="PF04717">
    <property type="entry name" value="Phage_base_V"/>
    <property type="match status" value="1"/>
</dbReference>
<sequence>MGDYDELFTQRHTAQYFPGVCVGIVTNTRDPDGLGRVKLRLPWLADGTETDWARIAVPMAGPQRGVFFPPEVDDEVLVAFEHGSSQRPYVVGALWNGVDKPPDANENGHNDIRMIRSRSGHVVRLTDTDGAEKIEVVDKSGKNSIVIDTAANAVTVSAGQDVTISAEGGTLTLKGSSVKIQAQTELSVQGATAKVTADGELVLKGSIVNIN</sequence>
<dbReference type="Gene3D" id="2.40.50.230">
    <property type="entry name" value="Gp5 N-terminal domain"/>
    <property type="match status" value="1"/>
</dbReference>
<comment type="caution">
    <text evidence="2">The sequence shown here is derived from an EMBL/GenBank/DDBJ whole genome shotgun (WGS) entry which is preliminary data.</text>
</comment>
<evidence type="ECO:0000259" key="1">
    <source>
        <dbReference type="Pfam" id="PF04717"/>
    </source>
</evidence>